<feature type="region of interest" description="Disordered" evidence="1">
    <location>
        <begin position="1"/>
        <end position="20"/>
    </location>
</feature>
<evidence type="ECO:0000313" key="4">
    <source>
        <dbReference type="WBParaSite" id="SSLN_0000513001-mRNA-1"/>
    </source>
</evidence>
<sequence length="283" mass="31831">MCGTPPPADQHLLPPSDAGEGPVGTCAEHRLLLTNTFFRLPTREKATCMHPLSRRWHLLEYVLIRRRDRQDVLVTKAIRDADGWTDYWARSTGRAGNQGDPRCRWLDRSLSLYLPEEAPTATPTKAPRNWGTCMLQMITSLWRDDGVNCEMSSSPPASKSSDAHAINTRTGLTTMMPTSAIYSRRRTEYTKPTCTLGLTPPKQPSLDATALYSNGCGRYRTPGWSTRHNEMKNLFQAIKAIYGPYIKGTTPLLSSDVTKILKRWAEHLSSEVYTEVNQAHDTH</sequence>
<proteinExistence type="predicted"/>
<evidence type="ECO:0000313" key="2">
    <source>
        <dbReference type="EMBL" id="VDL91356.1"/>
    </source>
</evidence>
<evidence type="ECO:0000313" key="3">
    <source>
        <dbReference type="Proteomes" id="UP000275846"/>
    </source>
</evidence>
<accession>A0A183SL73</accession>
<dbReference type="WBParaSite" id="SSLN_0000513001-mRNA-1">
    <property type="protein sequence ID" value="SSLN_0000513001-mRNA-1"/>
    <property type="gene ID" value="SSLN_0000513001"/>
</dbReference>
<name>A0A183SL73_SCHSO</name>
<dbReference type="Proteomes" id="UP000275846">
    <property type="component" value="Unassembled WGS sequence"/>
</dbReference>
<reference evidence="2 3" key="2">
    <citation type="submission" date="2018-11" db="EMBL/GenBank/DDBJ databases">
        <authorList>
            <consortium name="Pathogen Informatics"/>
        </authorList>
    </citation>
    <scope>NUCLEOTIDE SEQUENCE [LARGE SCALE GENOMIC DNA]</scope>
    <source>
        <strain evidence="2 3">NST_G2</strain>
    </source>
</reference>
<evidence type="ECO:0000256" key="1">
    <source>
        <dbReference type="SAM" id="MobiDB-lite"/>
    </source>
</evidence>
<organism evidence="4">
    <name type="scientific">Schistocephalus solidus</name>
    <name type="common">Tapeworm</name>
    <dbReference type="NCBI Taxonomy" id="70667"/>
    <lineage>
        <taxon>Eukaryota</taxon>
        <taxon>Metazoa</taxon>
        <taxon>Spiralia</taxon>
        <taxon>Lophotrochozoa</taxon>
        <taxon>Platyhelminthes</taxon>
        <taxon>Cestoda</taxon>
        <taxon>Eucestoda</taxon>
        <taxon>Diphyllobothriidea</taxon>
        <taxon>Diphyllobothriidae</taxon>
        <taxon>Schistocephalus</taxon>
    </lineage>
</organism>
<dbReference type="EMBL" id="UYSU01033069">
    <property type="protein sequence ID" value="VDL91356.1"/>
    <property type="molecule type" value="Genomic_DNA"/>
</dbReference>
<dbReference type="AlphaFoldDB" id="A0A183SL73"/>
<keyword evidence="3" id="KW-1185">Reference proteome</keyword>
<protein>
    <submittedName>
        <fullName evidence="2 4">Uncharacterized protein</fullName>
    </submittedName>
</protein>
<reference evidence="4" key="1">
    <citation type="submission" date="2016-06" db="UniProtKB">
        <authorList>
            <consortium name="WormBaseParasite"/>
        </authorList>
    </citation>
    <scope>IDENTIFICATION</scope>
</reference>
<gene>
    <name evidence="2" type="ORF">SSLN_LOCUS4971</name>
</gene>